<dbReference type="Gene3D" id="3.40.50.20">
    <property type="match status" value="1"/>
</dbReference>
<evidence type="ECO:0000313" key="3">
    <source>
        <dbReference type="EMBL" id="MBD3663120.1"/>
    </source>
</evidence>
<gene>
    <name evidence="3" type="primary">lpxI</name>
    <name evidence="3" type="ORF">H9Q16_04230</name>
</gene>
<feature type="domain" description="LpxI N-terminal" evidence="2">
    <location>
        <begin position="3"/>
        <end position="126"/>
    </location>
</feature>
<dbReference type="RefSeq" id="WP_191074104.1">
    <property type="nucleotide sequence ID" value="NZ_JACTAG010000001.1"/>
</dbReference>
<dbReference type="GO" id="GO:0016787">
    <property type="term" value="F:hydrolase activity"/>
    <property type="evidence" value="ECO:0007669"/>
    <property type="project" value="UniProtKB-KW"/>
</dbReference>
<reference evidence="3" key="1">
    <citation type="submission" date="2020-08" db="EMBL/GenBank/DDBJ databases">
        <title>Sulfitobacter aestuariivivens sp. nov., isolated from a tidal flat.</title>
        <authorList>
            <person name="Park S."/>
            <person name="Yoon J.-H."/>
        </authorList>
    </citation>
    <scope>NUCLEOTIDE SEQUENCE</scope>
    <source>
        <strain evidence="3">TSTF-M16</strain>
    </source>
</reference>
<dbReference type="AlphaFoldDB" id="A0A927D119"/>
<dbReference type="Gene3D" id="3.40.140.80">
    <property type="match status" value="1"/>
</dbReference>
<keyword evidence="3" id="KW-0378">Hydrolase</keyword>
<dbReference type="InterPro" id="IPR053174">
    <property type="entry name" value="LpxI"/>
</dbReference>
<dbReference type="EC" id="3.6.1.54" evidence="3"/>
<sequence>MSLALIAGRGQLPALVAASQQTKPLICAYEDHLPEGLEVDLTFRLETLGTLLVHLGQRGITEVCMAGGISRPEIDASKLDEETAPLVPLFQEALAKGDDGALRVVVDLFEKTGFAVRGAHDLAPHLLAEGGVYSDQWPTARTRSDAQAGAEHIAAIGPQDIGQACIVVNGAVVAMEDSTGTDALINSRAPFRKSDMAVLFKGPKPQQSRRVDLPTIGPQTIEAAAGAGLTAVVVDAGDVLVLDKDACTRLADQHGIVFWARTGA</sequence>
<protein>
    <submittedName>
        <fullName evidence="3">UDP-2,3-diacylglucosamine diphosphatase LpxI</fullName>
        <ecNumber evidence="3">3.6.1.54</ecNumber>
    </submittedName>
</protein>
<dbReference type="EMBL" id="JACTAG010000001">
    <property type="protein sequence ID" value="MBD3663120.1"/>
    <property type="molecule type" value="Genomic_DNA"/>
</dbReference>
<evidence type="ECO:0000259" key="1">
    <source>
        <dbReference type="Pfam" id="PF06230"/>
    </source>
</evidence>
<accession>A0A927D119</accession>
<dbReference type="InterPro" id="IPR043167">
    <property type="entry name" value="LpxI_C_sf"/>
</dbReference>
<organism evidence="3 4">
    <name type="scientific">Sulfitobacter aestuariivivens</name>
    <dbReference type="NCBI Taxonomy" id="2766981"/>
    <lineage>
        <taxon>Bacteria</taxon>
        <taxon>Pseudomonadati</taxon>
        <taxon>Pseudomonadota</taxon>
        <taxon>Alphaproteobacteria</taxon>
        <taxon>Rhodobacterales</taxon>
        <taxon>Roseobacteraceae</taxon>
        <taxon>Sulfitobacter</taxon>
    </lineage>
</organism>
<evidence type="ECO:0000313" key="4">
    <source>
        <dbReference type="Proteomes" id="UP000635142"/>
    </source>
</evidence>
<name>A0A927D119_9RHOB</name>
<dbReference type="PANTHER" id="PTHR39962:SF1">
    <property type="entry name" value="LPXI FAMILY PROTEIN"/>
    <property type="match status" value="1"/>
</dbReference>
<feature type="domain" description="LpxI C-terminal" evidence="1">
    <location>
        <begin position="131"/>
        <end position="259"/>
    </location>
</feature>
<comment type="caution">
    <text evidence="3">The sequence shown here is derived from an EMBL/GenBank/DDBJ whole genome shotgun (WGS) entry which is preliminary data.</text>
</comment>
<dbReference type="PANTHER" id="PTHR39962">
    <property type="entry name" value="BLL4848 PROTEIN"/>
    <property type="match status" value="1"/>
</dbReference>
<evidence type="ECO:0000259" key="2">
    <source>
        <dbReference type="Pfam" id="PF17930"/>
    </source>
</evidence>
<dbReference type="InterPro" id="IPR041255">
    <property type="entry name" value="LpxI_N"/>
</dbReference>
<dbReference type="Pfam" id="PF17930">
    <property type="entry name" value="LpxI_N"/>
    <property type="match status" value="1"/>
</dbReference>
<dbReference type="Pfam" id="PF06230">
    <property type="entry name" value="LpxI_C"/>
    <property type="match status" value="1"/>
</dbReference>
<proteinExistence type="predicted"/>
<keyword evidence="4" id="KW-1185">Reference proteome</keyword>
<dbReference type="InterPro" id="IPR010415">
    <property type="entry name" value="LpxI_C"/>
</dbReference>
<dbReference type="Proteomes" id="UP000635142">
    <property type="component" value="Unassembled WGS sequence"/>
</dbReference>